<gene>
    <name evidence="5" type="ORF">ACFOEN_06715</name>
</gene>
<name>A0ABV7H3J5_9BURK</name>
<sequence length="322" mass="34653">MTHQTRRQHLQWIASALALGALPGVKAQAAVAPRDLVWTDRERNREVPVRLRMPQQAAGPVILFSHGLGGNLDAGTAWGEAWAAAGYVVLHMQHAGSDTPSVRAGGARKAMSADAAAQRVGDVRFVLDELARQQAAGELRGADLKRIGMSGHSFGAWTTQAMAGQQLNPRIAALNEPRLSAFIAFSPSAGRGPTEISARFAGVRAPFFALTGTLDGDVAGTGATPENRQAVFDALPTGDKYELLLADADHMTFGGQRMSRGVRRALGRDRKAVTDELEPTHHALIALLTTRFWDAYLREQPAAKRALLPPVEVKAPDRWRAK</sequence>
<dbReference type="InterPro" id="IPR006311">
    <property type="entry name" value="TAT_signal"/>
</dbReference>
<reference evidence="6" key="1">
    <citation type="journal article" date="2019" name="Int. J. Syst. Evol. Microbiol.">
        <title>The Global Catalogue of Microorganisms (GCM) 10K type strain sequencing project: providing services to taxonomists for standard genome sequencing and annotation.</title>
        <authorList>
            <consortium name="The Broad Institute Genomics Platform"/>
            <consortium name="The Broad Institute Genome Sequencing Center for Infectious Disease"/>
            <person name="Wu L."/>
            <person name="Ma J."/>
        </authorList>
    </citation>
    <scope>NUCLEOTIDE SEQUENCE [LARGE SCALE GENOMIC DNA]</scope>
    <source>
        <strain evidence="6">KCTC 52168</strain>
    </source>
</reference>
<dbReference type="EMBL" id="JBHRTI010000003">
    <property type="protein sequence ID" value="MFC3147328.1"/>
    <property type="molecule type" value="Genomic_DNA"/>
</dbReference>
<dbReference type="GO" id="GO:0016787">
    <property type="term" value="F:hydrolase activity"/>
    <property type="evidence" value="ECO:0007669"/>
    <property type="project" value="UniProtKB-KW"/>
</dbReference>
<keyword evidence="1 5" id="KW-0378">Hydrolase</keyword>
<organism evidence="5 6">
    <name type="scientific">Piscinibacterium candidicorallinum</name>
    <dbReference type="NCBI Taxonomy" id="1793872"/>
    <lineage>
        <taxon>Bacteria</taxon>
        <taxon>Pseudomonadati</taxon>
        <taxon>Pseudomonadota</taxon>
        <taxon>Betaproteobacteria</taxon>
        <taxon>Burkholderiales</taxon>
        <taxon>Piscinibacterium</taxon>
    </lineage>
</organism>
<keyword evidence="2" id="KW-0442">Lipid degradation</keyword>
<proteinExistence type="predicted"/>
<accession>A0ABV7H3J5</accession>
<evidence type="ECO:0000256" key="3">
    <source>
        <dbReference type="ARBA" id="ARBA00023098"/>
    </source>
</evidence>
<dbReference type="PROSITE" id="PS51318">
    <property type="entry name" value="TAT"/>
    <property type="match status" value="1"/>
</dbReference>
<evidence type="ECO:0000256" key="2">
    <source>
        <dbReference type="ARBA" id="ARBA00022963"/>
    </source>
</evidence>
<dbReference type="InterPro" id="IPR029058">
    <property type="entry name" value="AB_hydrolase_fold"/>
</dbReference>
<evidence type="ECO:0000313" key="5">
    <source>
        <dbReference type="EMBL" id="MFC3147328.1"/>
    </source>
</evidence>
<protein>
    <submittedName>
        <fullName evidence="5">Alpha/beta hydrolase family protein</fullName>
    </submittedName>
</protein>
<feature type="signal peptide" evidence="4">
    <location>
        <begin position="1"/>
        <end position="29"/>
    </location>
</feature>
<dbReference type="Gene3D" id="3.40.50.1820">
    <property type="entry name" value="alpha/beta hydrolase"/>
    <property type="match status" value="1"/>
</dbReference>
<keyword evidence="3" id="KW-0443">Lipid metabolism</keyword>
<dbReference type="Proteomes" id="UP001595556">
    <property type="component" value="Unassembled WGS sequence"/>
</dbReference>
<evidence type="ECO:0000256" key="1">
    <source>
        <dbReference type="ARBA" id="ARBA00022801"/>
    </source>
</evidence>
<evidence type="ECO:0000313" key="6">
    <source>
        <dbReference type="Proteomes" id="UP001595556"/>
    </source>
</evidence>
<dbReference type="PANTHER" id="PTHR10272">
    <property type="entry name" value="PLATELET-ACTIVATING FACTOR ACETYLHYDROLASE"/>
    <property type="match status" value="1"/>
</dbReference>
<feature type="chain" id="PRO_5047184680" evidence="4">
    <location>
        <begin position="30"/>
        <end position="322"/>
    </location>
</feature>
<keyword evidence="4" id="KW-0732">Signal</keyword>
<dbReference type="RefSeq" id="WP_377302248.1">
    <property type="nucleotide sequence ID" value="NZ_CP180191.1"/>
</dbReference>
<evidence type="ECO:0000256" key="4">
    <source>
        <dbReference type="SAM" id="SignalP"/>
    </source>
</evidence>
<dbReference type="PANTHER" id="PTHR10272:SF0">
    <property type="entry name" value="PLATELET-ACTIVATING FACTOR ACETYLHYDROLASE"/>
    <property type="match status" value="1"/>
</dbReference>
<dbReference type="SUPFAM" id="SSF53474">
    <property type="entry name" value="alpha/beta-Hydrolases"/>
    <property type="match status" value="1"/>
</dbReference>
<keyword evidence="6" id="KW-1185">Reference proteome</keyword>
<comment type="caution">
    <text evidence="5">The sequence shown here is derived from an EMBL/GenBank/DDBJ whole genome shotgun (WGS) entry which is preliminary data.</text>
</comment>